<evidence type="ECO:0000259" key="8">
    <source>
        <dbReference type="PROSITE" id="PS51471"/>
    </source>
</evidence>
<evidence type="ECO:0000256" key="3">
    <source>
        <dbReference type="ARBA" id="ARBA00022896"/>
    </source>
</evidence>
<gene>
    <name evidence="9" type="ordered locus">Cyan10605_2787</name>
</gene>
<dbReference type="NCBIfam" id="NF003975">
    <property type="entry name" value="PRK05467.1-4"/>
    <property type="match status" value="1"/>
</dbReference>
<feature type="binding site" evidence="7">
    <location>
        <position position="182"/>
    </location>
    <ligand>
        <name>Fe cation</name>
        <dbReference type="ChEBI" id="CHEBI:24875"/>
    </ligand>
</feature>
<evidence type="ECO:0000256" key="1">
    <source>
        <dbReference type="ARBA" id="ARBA00001961"/>
    </source>
</evidence>
<dbReference type="Pfam" id="PF18331">
    <property type="entry name" value="PKHD_C"/>
    <property type="match status" value="1"/>
</dbReference>
<dbReference type="GO" id="GO:0016706">
    <property type="term" value="F:2-oxoglutarate-dependent dioxygenase activity"/>
    <property type="evidence" value="ECO:0007669"/>
    <property type="project" value="UniProtKB-UniRule"/>
</dbReference>
<dbReference type="InterPro" id="IPR041097">
    <property type="entry name" value="PKHD_C"/>
</dbReference>
<keyword evidence="5 7" id="KW-0560">Oxidoreductase</keyword>
<dbReference type="eggNOG" id="COG3128">
    <property type="taxonomic scope" value="Bacteria"/>
</dbReference>
<dbReference type="EMBL" id="CP003947">
    <property type="protein sequence ID" value="AFZ54854.1"/>
    <property type="molecule type" value="Genomic_DNA"/>
</dbReference>
<dbReference type="SMART" id="SM00702">
    <property type="entry name" value="P4Hc"/>
    <property type="match status" value="1"/>
</dbReference>
<proteinExistence type="inferred from homology"/>
<comment type="cofactor">
    <cofactor evidence="1 7">
        <name>L-ascorbate</name>
        <dbReference type="ChEBI" id="CHEBI:38290"/>
    </cofactor>
</comment>
<dbReference type="GO" id="GO:0006974">
    <property type="term" value="P:DNA damage response"/>
    <property type="evidence" value="ECO:0007669"/>
    <property type="project" value="TreeGrafter"/>
</dbReference>
<keyword evidence="3 7" id="KW-0847">Vitamin C</keyword>
<keyword evidence="2 7" id="KW-0479">Metal-binding</keyword>
<evidence type="ECO:0000256" key="2">
    <source>
        <dbReference type="ARBA" id="ARBA00022723"/>
    </source>
</evidence>
<keyword evidence="6 7" id="KW-0408">Iron</keyword>
<sequence length="249" mass="29243">MDEIRTIIYFSRHLQEIFWFLLRAEALFYMILQLENILTPEILQTINHQLEEAKFIDGKKTAGWHAVKVKNNEQLSNQFSEIRNLEKIIYQALNENIVFQMATIPKKIHSLRFSRYSQGMGYGSHVDDALMKEGRTDISFTIFLNSPQEYEGGELILEEVNEERSFKLSTGTIIFYPSYSLHRVETVTKGVRKVVVGWIESWIRDVQKREILFDLDTVRRSIFHKQGKTAEFDLLSKSYSNLLRFFADS</sequence>
<dbReference type="GO" id="GO:0031418">
    <property type="term" value="F:L-ascorbic acid binding"/>
    <property type="evidence" value="ECO:0007669"/>
    <property type="project" value="UniProtKB-KW"/>
</dbReference>
<dbReference type="Gene3D" id="2.60.120.620">
    <property type="entry name" value="q2cbj1_9rhob like domain"/>
    <property type="match status" value="1"/>
</dbReference>
<feature type="binding site" evidence="7">
    <location>
        <position position="192"/>
    </location>
    <ligand>
        <name>2-oxoglutarate</name>
        <dbReference type="ChEBI" id="CHEBI:16810"/>
    </ligand>
</feature>
<feature type="domain" description="Fe2OG dioxygenase" evidence="8">
    <location>
        <begin position="107"/>
        <end position="201"/>
    </location>
</feature>
<feature type="binding site" evidence="7">
    <location>
        <position position="125"/>
    </location>
    <ligand>
        <name>Fe cation</name>
        <dbReference type="ChEBI" id="CHEBI:24875"/>
    </ligand>
</feature>
<dbReference type="PANTHER" id="PTHR41536:SF1">
    <property type="entry name" value="PKHD-TYPE HYDROXYLASE YBIX"/>
    <property type="match status" value="1"/>
</dbReference>
<dbReference type="HAMAP" id="MF_00657">
    <property type="entry name" value="Hydroxyl_YbiX"/>
    <property type="match status" value="1"/>
</dbReference>
<evidence type="ECO:0000313" key="9">
    <source>
        <dbReference type="EMBL" id="AFZ54854.1"/>
    </source>
</evidence>
<dbReference type="Proteomes" id="UP000010480">
    <property type="component" value="Chromosome"/>
</dbReference>
<evidence type="ECO:0000313" key="10">
    <source>
        <dbReference type="Proteomes" id="UP000010480"/>
    </source>
</evidence>
<organism evidence="9 10">
    <name type="scientific">Cyanobacterium aponinum (strain PCC 10605)</name>
    <dbReference type="NCBI Taxonomy" id="755178"/>
    <lineage>
        <taxon>Bacteria</taxon>
        <taxon>Bacillati</taxon>
        <taxon>Cyanobacteriota</taxon>
        <taxon>Cyanophyceae</taxon>
        <taxon>Oscillatoriophycideae</taxon>
        <taxon>Chroococcales</taxon>
        <taxon>Geminocystaceae</taxon>
        <taxon>Cyanobacterium</taxon>
    </lineage>
</organism>
<dbReference type="Gene3D" id="4.10.860.20">
    <property type="entry name" value="Rabenosyn, Rab binding domain"/>
    <property type="match status" value="1"/>
</dbReference>
<dbReference type="GO" id="GO:0006879">
    <property type="term" value="P:intracellular iron ion homeostasis"/>
    <property type="evidence" value="ECO:0007669"/>
    <property type="project" value="TreeGrafter"/>
</dbReference>
<evidence type="ECO:0000256" key="6">
    <source>
        <dbReference type="ARBA" id="ARBA00023004"/>
    </source>
</evidence>
<evidence type="ECO:0000256" key="5">
    <source>
        <dbReference type="ARBA" id="ARBA00023002"/>
    </source>
</evidence>
<dbReference type="GO" id="GO:0005506">
    <property type="term" value="F:iron ion binding"/>
    <property type="evidence" value="ECO:0007669"/>
    <property type="project" value="UniProtKB-UniRule"/>
</dbReference>
<dbReference type="PANTHER" id="PTHR41536">
    <property type="entry name" value="PKHD-TYPE HYDROXYLASE YBIX"/>
    <property type="match status" value="1"/>
</dbReference>
<dbReference type="KEGG" id="can:Cyan10605_2787"/>
<dbReference type="PROSITE" id="PS51471">
    <property type="entry name" value="FE2OG_OXY"/>
    <property type="match status" value="1"/>
</dbReference>
<dbReference type="NCBIfam" id="NF003974">
    <property type="entry name" value="PRK05467.1-3"/>
    <property type="match status" value="1"/>
</dbReference>
<dbReference type="InterPro" id="IPR005123">
    <property type="entry name" value="Oxoglu/Fe-dep_dioxygenase_dom"/>
</dbReference>
<dbReference type="HOGENOM" id="CLU_106663_0_0_3"/>
<feature type="binding site" evidence="7">
    <location>
        <position position="127"/>
    </location>
    <ligand>
        <name>Fe cation</name>
        <dbReference type="ChEBI" id="CHEBI:24875"/>
    </ligand>
</feature>
<protein>
    <submittedName>
        <fullName evidence="9">PKHD-type hydroxylase ybiX</fullName>
    </submittedName>
</protein>
<accession>K9Z6T9</accession>
<keyword evidence="4 7" id="KW-0223">Dioxygenase</keyword>
<evidence type="ECO:0000256" key="7">
    <source>
        <dbReference type="HAMAP-Rule" id="MF_00657"/>
    </source>
</evidence>
<dbReference type="Pfam" id="PF13640">
    <property type="entry name" value="2OG-FeII_Oxy_3"/>
    <property type="match status" value="1"/>
</dbReference>
<comment type="cofactor">
    <cofactor evidence="7">
        <name>Fe(2+)</name>
        <dbReference type="ChEBI" id="CHEBI:29033"/>
    </cofactor>
    <text evidence="7">Binds 1 Fe(2+) ion per subunit.</text>
</comment>
<dbReference type="InterPro" id="IPR006620">
    <property type="entry name" value="Pro_4_hyd_alph"/>
</dbReference>
<dbReference type="InterPro" id="IPR044862">
    <property type="entry name" value="Pro_4_hyd_alph_FE2OG_OXY"/>
</dbReference>
<dbReference type="STRING" id="755178.Cyan10605_2787"/>
<dbReference type="AlphaFoldDB" id="K9Z6T9"/>
<keyword evidence="10" id="KW-1185">Reference proteome</keyword>
<evidence type="ECO:0000256" key="4">
    <source>
        <dbReference type="ARBA" id="ARBA00022964"/>
    </source>
</evidence>
<reference evidence="10" key="1">
    <citation type="journal article" date="2013" name="Proc. Natl. Acad. Sci. U.S.A.">
        <title>Improving the coverage of the cyanobacterial phylum using diversity-driven genome sequencing.</title>
        <authorList>
            <person name="Shih P.M."/>
            <person name="Wu D."/>
            <person name="Latifi A."/>
            <person name="Axen S.D."/>
            <person name="Fewer D.P."/>
            <person name="Talla E."/>
            <person name="Calteau A."/>
            <person name="Cai F."/>
            <person name="Tandeau de Marsac N."/>
            <person name="Rippka R."/>
            <person name="Herdman M."/>
            <person name="Sivonen K."/>
            <person name="Coursin T."/>
            <person name="Laurent T."/>
            <person name="Goodwin L."/>
            <person name="Nolan M."/>
            <person name="Davenport K.W."/>
            <person name="Han C.S."/>
            <person name="Rubin E.M."/>
            <person name="Eisen J.A."/>
            <person name="Woyke T."/>
            <person name="Gugger M."/>
            <person name="Kerfeld C.A."/>
        </authorList>
    </citation>
    <scope>NUCLEOTIDE SEQUENCE [LARGE SCALE GENOMIC DNA]</scope>
    <source>
        <strain evidence="10">PCC 10605</strain>
    </source>
</reference>
<name>K9Z6T9_CYAAP</name>
<dbReference type="InterPro" id="IPR023550">
    <property type="entry name" value="PKHD_hydroxylase"/>
</dbReference>